<reference evidence="8" key="1">
    <citation type="submission" date="2021-04" db="EMBL/GenBank/DDBJ databases">
        <title>The genome sequence of Ideonella sp. 4Y11.</title>
        <authorList>
            <person name="Liu Y."/>
        </authorList>
    </citation>
    <scope>NUCLEOTIDE SEQUENCE</scope>
    <source>
        <strain evidence="8">4Y11</strain>
    </source>
</reference>
<comment type="similarity">
    <text evidence="2">Belongs to the polysaccharide synthase family.</text>
</comment>
<dbReference type="PANTHER" id="PTHR30250:SF10">
    <property type="entry name" value="LIPOPOLYSACCHARIDE BIOSYNTHESIS PROTEIN WZXC"/>
    <property type="match status" value="1"/>
</dbReference>
<evidence type="ECO:0000313" key="9">
    <source>
        <dbReference type="Proteomes" id="UP000678374"/>
    </source>
</evidence>
<name>A0A941BPS0_9BURK</name>
<dbReference type="AlphaFoldDB" id="A0A941BPS0"/>
<protein>
    <submittedName>
        <fullName evidence="8">Oligosaccharide flippase family protein</fullName>
    </submittedName>
</protein>
<dbReference type="EMBL" id="JAGQDE010000003">
    <property type="protein sequence ID" value="MBQ0958350.1"/>
    <property type="molecule type" value="Genomic_DNA"/>
</dbReference>
<feature type="transmembrane region" description="Helical" evidence="7">
    <location>
        <begin position="77"/>
        <end position="103"/>
    </location>
</feature>
<keyword evidence="9" id="KW-1185">Reference proteome</keyword>
<accession>A0A941BPS0</accession>
<feature type="transmembrane region" description="Helical" evidence="7">
    <location>
        <begin position="21"/>
        <end position="49"/>
    </location>
</feature>
<feature type="transmembrane region" description="Helical" evidence="7">
    <location>
        <begin position="285"/>
        <end position="304"/>
    </location>
</feature>
<evidence type="ECO:0000256" key="5">
    <source>
        <dbReference type="ARBA" id="ARBA00022989"/>
    </source>
</evidence>
<keyword evidence="5 7" id="KW-1133">Transmembrane helix</keyword>
<dbReference type="GO" id="GO:0005886">
    <property type="term" value="C:plasma membrane"/>
    <property type="evidence" value="ECO:0007669"/>
    <property type="project" value="UniProtKB-SubCell"/>
</dbReference>
<keyword evidence="6 7" id="KW-0472">Membrane</keyword>
<gene>
    <name evidence="8" type="ORF">KAK06_05215</name>
</gene>
<dbReference type="Proteomes" id="UP000678374">
    <property type="component" value="Unassembled WGS sequence"/>
</dbReference>
<evidence type="ECO:0000256" key="4">
    <source>
        <dbReference type="ARBA" id="ARBA00022692"/>
    </source>
</evidence>
<keyword evidence="3" id="KW-1003">Cell membrane</keyword>
<keyword evidence="4 7" id="KW-0812">Transmembrane</keyword>
<feature type="transmembrane region" description="Helical" evidence="7">
    <location>
        <begin position="141"/>
        <end position="160"/>
    </location>
</feature>
<evidence type="ECO:0000256" key="6">
    <source>
        <dbReference type="ARBA" id="ARBA00023136"/>
    </source>
</evidence>
<comment type="subcellular location">
    <subcellularLocation>
        <location evidence="1">Cell membrane</location>
        <topology evidence="1">Multi-pass membrane protein</topology>
    </subcellularLocation>
</comment>
<organism evidence="8 9">
    <name type="scientific">Ideonella aquatica</name>
    <dbReference type="NCBI Taxonomy" id="2824119"/>
    <lineage>
        <taxon>Bacteria</taxon>
        <taxon>Pseudomonadati</taxon>
        <taxon>Pseudomonadota</taxon>
        <taxon>Betaproteobacteria</taxon>
        <taxon>Burkholderiales</taxon>
        <taxon>Sphaerotilaceae</taxon>
        <taxon>Ideonella</taxon>
    </lineage>
</organism>
<feature type="transmembrane region" description="Helical" evidence="7">
    <location>
        <begin position="316"/>
        <end position="339"/>
    </location>
</feature>
<evidence type="ECO:0000313" key="8">
    <source>
        <dbReference type="EMBL" id="MBQ0958350.1"/>
    </source>
</evidence>
<feature type="transmembrane region" description="Helical" evidence="7">
    <location>
        <begin position="377"/>
        <end position="398"/>
    </location>
</feature>
<feature type="transmembrane region" description="Helical" evidence="7">
    <location>
        <begin position="351"/>
        <end position="371"/>
    </location>
</feature>
<comment type="caution">
    <text evidence="8">The sequence shown here is derived from an EMBL/GenBank/DDBJ whole genome shotgun (WGS) entry which is preliminary data.</text>
</comment>
<evidence type="ECO:0000256" key="2">
    <source>
        <dbReference type="ARBA" id="ARBA00007430"/>
    </source>
</evidence>
<feature type="transmembrane region" description="Helical" evidence="7">
    <location>
        <begin position="166"/>
        <end position="186"/>
    </location>
</feature>
<dbReference type="InterPro" id="IPR050833">
    <property type="entry name" value="Poly_Biosynth_Transport"/>
</dbReference>
<evidence type="ECO:0000256" key="1">
    <source>
        <dbReference type="ARBA" id="ARBA00004651"/>
    </source>
</evidence>
<dbReference type="RefSeq" id="WP_210800863.1">
    <property type="nucleotide sequence ID" value="NZ_JAGQDE010000003.1"/>
</dbReference>
<sequence length="403" mass="43616">MPAQDSARWVYLQQIWQRVAIAAKFFVAAAWLGPEAIGLVSIALVAMAMSEAISETGIPQALIQSSTEASPRTLGTAYVLTALRGGFLALLLFFGADLFALALGEARAAPLIALASAQCLLRNLFNPGLTLQSRGRQFRRLAAMEMLAVGLDLAVTLVLIRQGVGPLAIIIGSIAGESIRLLLSWTRFRVDMQLRPDWQGVLPLMRFGRWIWLNGILTALLNQLDKIIVARWFGSAELGQFQVAMKVAQICTVDVIAALAAYLFPTLAALNRESRRLVDALMRKVLSGLGLYCFALLVLAWLLMPTLTATPWMGDWSASAHLLKFALLPATVGCFLMLLSPYFRAIGQPQAITWATLTQLLCLGASAPLLISRWHTPGVAMAAALSGLVAIAVLALAYRQRPP</sequence>
<evidence type="ECO:0000256" key="7">
    <source>
        <dbReference type="SAM" id="Phobius"/>
    </source>
</evidence>
<proteinExistence type="inferred from homology"/>
<dbReference type="PANTHER" id="PTHR30250">
    <property type="entry name" value="PST FAMILY PREDICTED COLANIC ACID TRANSPORTER"/>
    <property type="match status" value="1"/>
</dbReference>
<dbReference type="Pfam" id="PF13440">
    <property type="entry name" value="Polysacc_synt_3"/>
    <property type="match status" value="1"/>
</dbReference>
<evidence type="ECO:0000256" key="3">
    <source>
        <dbReference type="ARBA" id="ARBA00022475"/>
    </source>
</evidence>